<protein>
    <recommendedName>
        <fullName evidence="5">Sulfatase N-terminal domain-containing protein</fullName>
    </recommendedName>
</protein>
<evidence type="ECO:0000256" key="1">
    <source>
        <dbReference type="ARBA" id="ARBA00008779"/>
    </source>
</evidence>
<dbReference type="EMBL" id="UINC01082495">
    <property type="protein sequence ID" value="SVC27315.1"/>
    <property type="molecule type" value="Genomic_DNA"/>
</dbReference>
<evidence type="ECO:0000313" key="6">
    <source>
        <dbReference type="EMBL" id="SVC27315.1"/>
    </source>
</evidence>
<dbReference type="PANTHER" id="PTHR43108:SF6">
    <property type="entry name" value="N-SULPHOGLUCOSAMINE SULPHOHYDROLASE"/>
    <property type="match status" value="1"/>
</dbReference>
<feature type="non-terminal residue" evidence="6">
    <location>
        <position position="399"/>
    </location>
</feature>
<dbReference type="InterPro" id="IPR024607">
    <property type="entry name" value="Sulfatase_CS"/>
</dbReference>
<comment type="similarity">
    <text evidence="1">Belongs to the sulfatase family.</text>
</comment>
<dbReference type="CDD" id="cd16031">
    <property type="entry name" value="G6S_like"/>
    <property type="match status" value="1"/>
</dbReference>
<dbReference type="AlphaFoldDB" id="A0A382KUS9"/>
<dbReference type="Gene3D" id="3.40.720.10">
    <property type="entry name" value="Alkaline Phosphatase, subunit A"/>
    <property type="match status" value="1"/>
</dbReference>
<reference evidence="6" key="1">
    <citation type="submission" date="2018-05" db="EMBL/GenBank/DDBJ databases">
        <authorList>
            <person name="Lanie J.A."/>
            <person name="Ng W.-L."/>
            <person name="Kazmierczak K.M."/>
            <person name="Andrzejewski T.M."/>
            <person name="Davidsen T.M."/>
            <person name="Wayne K.J."/>
            <person name="Tettelin H."/>
            <person name="Glass J.I."/>
            <person name="Rusch D."/>
            <person name="Podicherti R."/>
            <person name="Tsui H.-C.T."/>
            <person name="Winkler M.E."/>
        </authorList>
    </citation>
    <scope>NUCLEOTIDE SEQUENCE</scope>
</reference>
<dbReference type="GO" id="GO:0016787">
    <property type="term" value="F:hydrolase activity"/>
    <property type="evidence" value="ECO:0007669"/>
    <property type="project" value="UniProtKB-KW"/>
</dbReference>
<evidence type="ECO:0000256" key="3">
    <source>
        <dbReference type="ARBA" id="ARBA00022801"/>
    </source>
</evidence>
<keyword evidence="4" id="KW-0325">Glycoprotein</keyword>
<evidence type="ECO:0000256" key="4">
    <source>
        <dbReference type="ARBA" id="ARBA00023180"/>
    </source>
</evidence>
<organism evidence="6">
    <name type="scientific">marine metagenome</name>
    <dbReference type="NCBI Taxonomy" id="408172"/>
    <lineage>
        <taxon>unclassified sequences</taxon>
        <taxon>metagenomes</taxon>
        <taxon>ecological metagenomes</taxon>
    </lineage>
</organism>
<keyword evidence="3" id="KW-0378">Hydrolase</keyword>
<dbReference type="InterPro" id="IPR000917">
    <property type="entry name" value="Sulfatase_N"/>
</dbReference>
<keyword evidence="2" id="KW-0732">Signal</keyword>
<accession>A0A382KUS9</accession>
<proteinExistence type="inferred from homology"/>
<dbReference type="PANTHER" id="PTHR43108">
    <property type="entry name" value="N-ACETYLGLUCOSAMINE-6-SULFATASE FAMILY MEMBER"/>
    <property type="match status" value="1"/>
</dbReference>
<dbReference type="SUPFAM" id="SSF53649">
    <property type="entry name" value="Alkaline phosphatase-like"/>
    <property type="match status" value="1"/>
</dbReference>
<sequence length="399" mass="45560">MKRITLLICLLLFTPVLRAAKQPNILFIFSDDHAYQAISAYSDGRLNKTPNIDRIANAGVRFDRCYVPNSICGPCRAAILTGKYSHKNGFLVNGNKFDGRQQTFPKLLQKVGYQTAVVGKWHLGEHMPPMGFDYAEVLIGQGPYYNPPMLKNGKRTKHIGYTTDIITDLALDWLKNKRAVDKPFMLMYQHKAPHRNWQPGPKHLNTYDDVTIPEPATLFDDYKGRGTPAKTQDMSIAKTMTLNDLKLVPPPRYFTPEQRNVWNAAYGPKNETFRKANLKGKELVRWKYQRYIKDYLRCIASVDDNVGRMLDYLKETGLTKNTVVIYCSDQGFYLGEHGWFDKRWIYEESLRTPFLVHWPSVTKPGTVNNDIVSPIDFASTFLEAAGAKVPNDIQGRSLV</sequence>
<evidence type="ECO:0000259" key="5">
    <source>
        <dbReference type="Pfam" id="PF00884"/>
    </source>
</evidence>
<name>A0A382KUS9_9ZZZZ</name>
<dbReference type="Pfam" id="PF00884">
    <property type="entry name" value="Sulfatase"/>
    <property type="match status" value="1"/>
</dbReference>
<dbReference type="InterPro" id="IPR017850">
    <property type="entry name" value="Alkaline_phosphatase_core_sf"/>
</dbReference>
<dbReference type="PROSITE" id="PS00149">
    <property type="entry name" value="SULFATASE_2"/>
    <property type="match status" value="1"/>
</dbReference>
<gene>
    <name evidence="6" type="ORF">METZ01_LOCUS280169</name>
</gene>
<feature type="domain" description="Sulfatase N-terminal" evidence="5">
    <location>
        <begin position="23"/>
        <end position="387"/>
    </location>
</feature>
<evidence type="ECO:0000256" key="2">
    <source>
        <dbReference type="ARBA" id="ARBA00022729"/>
    </source>
</evidence>